<evidence type="ECO:0000256" key="1">
    <source>
        <dbReference type="SAM" id="Coils"/>
    </source>
</evidence>
<gene>
    <name evidence="2" type="ORF">FORC53_4579</name>
</gene>
<dbReference type="EMBL" id="CP019292">
    <property type="protein sequence ID" value="AXX62918.1"/>
    <property type="molecule type" value="Genomic_DNA"/>
</dbReference>
<keyword evidence="1" id="KW-0175">Coiled coil</keyword>
<organism evidence="2 3">
    <name type="scientific">Vibrio vulnificus</name>
    <dbReference type="NCBI Taxonomy" id="672"/>
    <lineage>
        <taxon>Bacteria</taxon>
        <taxon>Pseudomonadati</taxon>
        <taxon>Pseudomonadota</taxon>
        <taxon>Gammaproteobacteria</taxon>
        <taxon>Vibrionales</taxon>
        <taxon>Vibrionaceae</taxon>
        <taxon>Vibrio</taxon>
    </lineage>
</organism>
<proteinExistence type="predicted"/>
<name>A0AAN1UF24_VIBVL</name>
<evidence type="ECO:0000313" key="2">
    <source>
        <dbReference type="EMBL" id="AXX62918.1"/>
    </source>
</evidence>
<feature type="coiled-coil region" evidence="1">
    <location>
        <begin position="194"/>
        <end position="244"/>
    </location>
</feature>
<dbReference type="Proteomes" id="UP000263418">
    <property type="component" value="Chromosome 3"/>
</dbReference>
<protein>
    <submittedName>
        <fullName evidence="2">Uncharacterized protein</fullName>
    </submittedName>
</protein>
<evidence type="ECO:0000313" key="3">
    <source>
        <dbReference type="Proteomes" id="UP000263418"/>
    </source>
</evidence>
<dbReference type="AlphaFoldDB" id="A0AAN1UF24"/>
<reference evidence="2 3" key="1">
    <citation type="submission" date="2017-03" db="EMBL/GenBank/DDBJ databases">
        <title>Complete Genome Sequence of Vibrio vulnificus FORC_053.</title>
        <authorList>
            <consortium name="Food-borne Pathogen Omics Research Center"/>
            <person name="Chung H.Y."/>
            <person name="Na E.J."/>
            <person name="Song J.S."/>
            <person name="Kim H."/>
            <person name="Lee J.-H."/>
            <person name="Ryu S."/>
            <person name="Choi S.H."/>
        </authorList>
    </citation>
    <scope>NUCLEOTIDE SEQUENCE [LARGE SCALE GENOMIC DNA]</scope>
    <source>
        <strain evidence="2 3">FORC_053</strain>
    </source>
</reference>
<dbReference type="RefSeq" id="WP_198434359.1">
    <property type="nucleotide sequence ID" value="NZ_CP019292.1"/>
</dbReference>
<accession>A0AAN1UF24</accession>
<sequence length="335" mass="38725">MKSTTPMQRLKHYINILLQRTGNYYCTRLEAREAKTNSPYNDFGFDKQRIVGDHVILFTHKDDHKAYHRHKRGEITKFSYKHPSMGLTFEYLGSDKPLIQFSFQDANALNQVHYSIPFDVEHFKQIIKIALNNDLFNEDLIYHLKEVFLAGKMDESLKAKITEQNDEYENECRSFGEHVDTELKKAAALAISFNKAKQTALKELSEVAQEVERSEEYALVKQLKAQLKDAELKLEDKKSSLIKERPSLVESQKLISELQDPDNGIAFKIYSIYQGIAEKVLAENGLTKSARLSKFKGLKNKVFELLNQTSLHLPKRWKVQISVIEAQVKNLKQTN</sequence>